<dbReference type="EMBL" id="JBHFNT010000276">
    <property type="protein sequence ID" value="MFB2838733.1"/>
    <property type="molecule type" value="Genomic_DNA"/>
</dbReference>
<reference evidence="1 2" key="1">
    <citation type="submission" date="2024-09" db="EMBL/GenBank/DDBJ databases">
        <title>Floridaenema gen nov. (Aerosakkonemataceae, Aerosakkonematales ord. nov., Cyanobacteria) from benthic tropical and subtropical fresh waters, with the description of four new species.</title>
        <authorList>
            <person name="Moretto J.A."/>
            <person name="Berthold D.E."/>
            <person name="Lefler F.W."/>
            <person name="Huang I.-S."/>
            <person name="Laughinghouse H. IV."/>
        </authorList>
    </citation>
    <scope>NUCLEOTIDE SEQUENCE [LARGE SCALE GENOMIC DNA]</scope>
    <source>
        <strain evidence="1 2">BLCC-F167</strain>
    </source>
</reference>
<dbReference type="Proteomes" id="UP001576780">
    <property type="component" value="Unassembled WGS sequence"/>
</dbReference>
<sequence length="241" mass="28576">MSNKCPICANSLSDEISCPNCQWALAEYKEDPIGFKAEKERRIKWGCNIWKKNQELLQEIESLKSTINTINNLSSHTLKYRNISNRRNRHLKYTKQPSITQSKDVLSLYYNLNSYDSWDNSKPDKISFLGEDIYVNSWNNVLVECCKILYNYDKDIISSFINNPKWKGTKRFYFLNYDDFLNCDDQSGKRRIIKIAENLYVETKFSTEIITELIKSILKEYNIDICEFKIYLRKVPYKKIS</sequence>
<dbReference type="RefSeq" id="WP_413281032.1">
    <property type="nucleotide sequence ID" value="NZ_JBHFNT010000276.1"/>
</dbReference>
<proteinExistence type="predicted"/>
<evidence type="ECO:0008006" key="3">
    <source>
        <dbReference type="Google" id="ProtNLM"/>
    </source>
</evidence>
<keyword evidence="2" id="KW-1185">Reference proteome</keyword>
<comment type="caution">
    <text evidence="1">The sequence shown here is derived from an EMBL/GenBank/DDBJ whole genome shotgun (WGS) entry which is preliminary data.</text>
</comment>
<name>A0ABV4WUD9_9CYAN</name>
<evidence type="ECO:0000313" key="2">
    <source>
        <dbReference type="Proteomes" id="UP001576780"/>
    </source>
</evidence>
<protein>
    <recommendedName>
        <fullName evidence="3">LAGLIDADG homing endonuclease</fullName>
    </recommendedName>
</protein>
<evidence type="ECO:0000313" key="1">
    <source>
        <dbReference type="EMBL" id="MFB2838733.1"/>
    </source>
</evidence>
<gene>
    <name evidence="1" type="ORF">ACE1CA_29955</name>
</gene>
<organism evidence="1 2">
    <name type="scientific">Floridaenema evergladense BLCC-F167</name>
    <dbReference type="NCBI Taxonomy" id="3153639"/>
    <lineage>
        <taxon>Bacteria</taxon>
        <taxon>Bacillati</taxon>
        <taxon>Cyanobacteriota</taxon>
        <taxon>Cyanophyceae</taxon>
        <taxon>Oscillatoriophycideae</taxon>
        <taxon>Aerosakkonematales</taxon>
        <taxon>Aerosakkonemataceae</taxon>
        <taxon>Floridanema</taxon>
        <taxon>Floridanema evergladense</taxon>
    </lineage>
</organism>
<accession>A0ABV4WUD9</accession>